<dbReference type="PANTHER" id="PTHR36617:SF15">
    <property type="entry name" value="REVERSE TRANSCRIPTASE ZINC-BINDING DOMAIN-CONTAINING PROTEIN"/>
    <property type="match status" value="1"/>
</dbReference>
<dbReference type="PANTHER" id="PTHR36617">
    <property type="entry name" value="PROTEIN, PUTATIVE-RELATED"/>
    <property type="match status" value="1"/>
</dbReference>
<reference evidence="2 3" key="1">
    <citation type="journal article" date="2016" name="DNA Res.">
        <title>The draft genome of MD-2 pineapple using hybrid error correction of long reads.</title>
        <authorList>
            <person name="Redwan R.M."/>
            <person name="Saidin A."/>
            <person name="Kumar S.V."/>
        </authorList>
    </citation>
    <scope>NUCLEOTIDE SEQUENCE [LARGE SCALE GENOMIC DNA]</scope>
    <source>
        <strain evidence="3">cv. MD2</strain>
        <tissue evidence="2">Leaf</tissue>
    </source>
</reference>
<dbReference type="EMBL" id="LSRQ01000167">
    <property type="protein sequence ID" value="OAY84833.1"/>
    <property type="molecule type" value="Genomic_DNA"/>
</dbReference>
<evidence type="ECO:0000259" key="1">
    <source>
        <dbReference type="Pfam" id="PF13966"/>
    </source>
</evidence>
<organism evidence="2 3">
    <name type="scientific">Ananas comosus</name>
    <name type="common">Pineapple</name>
    <name type="synonym">Ananas ananas</name>
    <dbReference type="NCBI Taxonomy" id="4615"/>
    <lineage>
        <taxon>Eukaryota</taxon>
        <taxon>Viridiplantae</taxon>
        <taxon>Streptophyta</taxon>
        <taxon>Embryophyta</taxon>
        <taxon>Tracheophyta</taxon>
        <taxon>Spermatophyta</taxon>
        <taxon>Magnoliopsida</taxon>
        <taxon>Liliopsida</taxon>
        <taxon>Poales</taxon>
        <taxon>Bromeliaceae</taxon>
        <taxon>Bromelioideae</taxon>
        <taxon>Ananas</taxon>
    </lineage>
</organism>
<evidence type="ECO:0000313" key="3">
    <source>
        <dbReference type="Proteomes" id="UP000092600"/>
    </source>
</evidence>
<name>A0A199W6L4_ANACO</name>
<comment type="caution">
    <text evidence="2">The sequence shown here is derived from an EMBL/GenBank/DDBJ whole genome shotgun (WGS) entry which is preliminary data.</text>
</comment>
<dbReference type="Proteomes" id="UP000092600">
    <property type="component" value="Unassembled WGS sequence"/>
</dbReference>
<accession>A0A199W6L4</accession>
<dbReference type="InterPro" id="IPR026960">
    <property type="entry name" value="RVT-Znf"/>
</dbReference>
<protein>
    <recommendedName>
        <fullName evidence="1">Reverse transcriptase zinc-binding domain-containing protein</fullName>
    </recommendedName>
</protein>
<dbReference type="Pfam" id="PF13966">
    <property type="entry name" value="zf-RVT"/>
    <property type="match status" value="1"/>
</dbReference>
<gene>
    <name evidence="2" type="ORF">ACMD2_23389</name>
</gene>
<dbReference type="AlphaFoldDB" id="A0A199W6L4"/>
<evidence type="ECO:0000313" key="2">
    <source>
        <dbReference type="EMBL" id="OAY84833.1"/>
    </source>
</evidence>
<sequence>MLQLGFLDVYLWAEGKNVRVSDCFTRGSWNWTKILGKEVGQLQGVLPCISELKEMILRFTVEDRPDLLHWRWSTDGHFSIKSTYSALTDGGARDARCSKIWNLKVPLKVKVFSWLVLKKRVLTRDILCKRRW</sequence>
<proteinExistence type="predicted"/>
<feature type="domain" description="Reverse transcriptase zinc-binding" evidence="1">
    <location>
        <begin position="78"/>
        <end position="132"/>
    </location>
</feature>